<sequence>MAAASSLPNKKYTIIWLDSEANNSEDNLFTQQSLFQAFDNVEIYDSENECRQLIESKPNDSFLIIVSGRLSRQIIPNINELRQVSGIYIYCMDKSRHEEWSKQYSKIKAIIVDLKALVSQIQSDLKESIKKKGSQPVVRPTKPTITPNTNPISSTHPDEEALRELEETLDATSINDTKCPFADYQKVSLVSLEEAVAPLVDIVDKVEQMVWIVKQNCEEHPTGGLTKDESASIALYTMEWYSKELTFHYILNETLRSGNKQQIKPWLLYLKLMLKGVSKLPSVSRVVYQGTNSDLSNQYPNGKTFCSWEFVSYASCIKALEDEEDFGKGGQRTLFTVECRSGKAIGPHAHDQSKDQILLLPGRQLQVISCLNAGNDLTIVQLQELGTSYKFT</sequence>
<dbReference type="EC" id="2.4.2.31" evidence="6"/>
<comment type="caution">
    <text evidence="8">The sequence shown here is derived from an EMBL/GenBank/DDBJ whole genome shotgun (WGS) entry which is preliminary data.</text>
</comment>
<name>A0A815X522_9BILA</name>
<dbReference type="SUPFAM" id="SSF56399">
    <property type="entry name" value="ADP-ribosylation"/>
    <property type="match status" value="1"/>
</dbReference>
<comment type="similarity">
    <text evidence="1 6">Belongs to the Arg-specific ADP-ribosyltransferase family.</text>
</comment>
<reference evidence="8" key="1">
    <citation type="submission" date="2021-02" db="EMBL/GenBank/DDBJ databases">
        <authorList>
            <person name="Nowell W R."/>
        </authorList>
    </citation>
    <scope>NUCLEOTIDE SEQUENCE</scope>
</reference>
<protein>
    <recommendedName>
        <fullName evidence="6">NAD(P)(+)--arginine ADP-ribosyltransferase</fullName>
        <ecNumber evidence="6">2.4.2.31</ecNumber>
    </recommendedName>
    <alternativeName>
        <fullName evidence="6">Mono(ADP-ribosyl)transferase</fullName>
    </alternativeName>
</protein>
<accession>A0A815X522</accession>
<keyword evidence="6" id="KW-0521">NADP</keyword>
<dbReference type="Pfam" id="PF01129">
    <property type="entry name" value="ART"/>
    <property type="match status" value="1"/>
</dbReference>
<dbReference type="InterPro" id="IPR000768">
    <property type="entry name" value="ART"/>
</dbReference>
<evidence type="ECO:0000313" key="9">
    <source>
        <dbReference type="EMBL" id="CAF4228208.1"/>
    </source>
</evidence>
<keyword evidence="3 6" id="KW-0808">Transferase</keyword>
<feature type="region of interest" description="Disordered" evidence="7">
    <location>
        <begin position="132"/>
        <end position="158"/>
    </location>
</feature>
<keyword evidence="2 6" id="KW-0328">Glycosyltransferase</keyword>
<evidence type="ECO:0000313" key="8">
    <source>
        <dbReference type="EMBL" id="CAF1553573.1"/>
    </source>
</evidence>
<evidence type="ECO:0000313" key="10">
    <source>
        <dbReference type="Proteomes" id="UP000663834"/>
    </source>
</evidence>
<keyword evidence="6" id="KW-0520">NAD</keyword>
<evidence type="ECO:0000256" key="5">
    <source>
        <dbReference type="ARBA" id="ARBA00047597"/>
    </source>
</evidence>
<feature type="compositionally biased region" description="Low complexity" evidence="7">
    <location>
        <begin position="140"/>
        <end position="155"/>
    </location>
</feature>
<evidence type="ECO:0000256" key="3">
    <source>
        <dbReference type="ARBA" id="ARBA00022679"/>
    </source>
</evidence>
<evidence type="ECO:0000256" key="6">
    <source>
        <dbReference type="RuleBase" id="RU361228"/>
    </source>
</evidence>
<dbReference type="Gene3D" id="3.90.176.10">
    <property type="entry name" value="Toxin ADP-ribosyltransferase, Chain A, domain 1"/>
    <property type="match status" value="1"/>
</dbReference>
<dbReference type="GO" id="GO:0016779">
    <property type="term" value="F:nucleotidyltransferase activity"/>
    <property type="evidence" value="ECO:0007669"/>
    <property type="project" value="UniProtKB-KW"/>
</dbReference>
<comment type="catalytic activity">
    <reaction evidence="5 6">
        <text>L-arginyl-[protein] + NAD(+) = N(omega)-(ADP-D-ribosyl)-L-arginyl-[protein] + nicotinamide + H(+)</text>
        <dbReference type="Rhea" id="RHEA:19149"/>
        <dbReference type="Rhea" id="RHEA-COMP:10532"/>
        <dbReference type="Rhea" id="RHEA-COMP:15087"/>
        <dbReference type="ChEBI" id="CHEBI:15378"/>
        <dbReference type="ChEBI" id="CHEBI:17154"/>
        <dbReference type="ChEBI" id="CHEBI:29965"/>
        <dbReference type="ChEBI" id="CHEBI:57540"/>
        <dbReference type="ChEBI" id="CHEBI:142554"/>
        <dbReference type="EC" id="2.4.2.31"/>
    </reaction>
</comment>
<dbReference type="AlphaFoldDB" id="A0A815X522"/>
<proteinExistence type="inferred from homology"/>
<keyword evidence="4" id="KW-0548">Nucleotidyltransferase</keyword>
<organism evidence="8 10">
    <name type="scientific">Rotaria magnacalcarata</name>
    <dbReference type="NCBI Taxonomy" id="392030"/>
    <lineage>
        <taxon>Eukaryota</taxon>
        <taxon>Metazoa</taxon>
        <taxon>Spiralia</taxon>
        <taxon>Gnathifera</taxon>
        <taxon>Rotifera</taxon>
        <taxon>Eurotatoria</taxon>
        <taxon>Bdelloidea</taxon>
        <taxon>Philodinida</taxon>
        <taxon>Philodinidae</taxon>
        <taxon>Rotaria</taxon>
    </lineage>
</organism>
<evidence type="ECO:0000256" key="2">
    <source>
        <dbReference type="ARBA" id="ARBA00022676"/>
    </source>
</evidence>
<dbReference type="OrthoDB" id="9983316at2759"/>
<dbReference type="Proteomes" id="UP000663834">
    <property type="component" value="Unassembled WGS sequence"/>
</dbReference>
<evidence type="ECO:0000256" key="4">
    <source>
        <dbReference type="ARBA" id="ARBA00022695"/>
    </source>
</evidence>
<dbReference type="GO" id="GO:0106274">
    <property type="term" value="F:NAD+-protein-arginine ADP-ribosyltransferase activity"/>
    <property type="evidence" value="ECO:0007669"/>
    <property type="project" value="UniProtKB-EC"/>
</dbReference>
<dbReference type="EMBL" id="CAJNOW010009053">
    <property type="protein sequence ID" value="CAF1553573.1"/>
    <property type="molecule type" value="Genomic_DNA"/>
</dbReference>
<evidence type="ECO:0000256" key="1">
    <source>
        <dbReference type="ARBA" id="ARBA00009558"/>
    </source>
</evidence>
<gene>
    <name evidence="9" type="ORF">GIL414_LOCUS22716</name>
    <name evidence="8" type="ORF">KQP761_LOCUS17835</name>
</gene>
<dbReference type="EMBL" id="CAJOBJ010023299">
    <property type="protein sequence ID" value="CAF4228208.1"/>
    <property type="molecule type" value="Genomic_DNA"/>
</dbReference>
<dbReference type="PROSITE" id="PS51996">
    <property type="entry name" value="TR_MART"/>
    <property type="match status" value="1"/>
</dbReference>
<dbReference type="Proteomes" id="UP000681720">
    <property type="component" value="Unassembled WGS sequence"/>
</dbReference>
<evidence type="ECO:0000256" key="7">
    <source>
        <dbReference type="SAM" id="MobiDB-lite"/>
    </source>
</evidence>